<dbReference type="GO" id="GO:0000785">
    <property type="term" value="C:chromatin"/>
    <property type="evidence" value="ECO:0007669"/>
    <property type="project" value="TreeGrafter"/>
</dbReference>
<dbReference type="Pfam" id="PF20168">
    <property type="entry name" value="PDS5"/>
    <property type="match status" value="1"/>
</dbReference>
<dbReference type="GO" id="GO:0005634">
    <property type="term" value="C:nucleus"/>
    <property type="evidence" value="ECO:0007669"/>
    <property type="project" value="UniProtKB-SubCell"/>
</dbReference>
<evidence type="ECO:0000256" key="3">
    <source>
        <dbReference type="ARBA" id="ARBA00023204"/>
    </source>
</evidence>
<evidence type="ECO:0000313" key="6">
    <source>
        <dbReference type="Proteomes" id="UP001152561"/>
    </source>
</evidence>
<dbReference type="AlphaFoldDB" id="A0A9Q1MW98"/>
<dbReference type="PANTHER" id="PTHR12663:SF3">
    <property type="entry name" value="SISTER CHROMATID COHESION PROTEIN PDS5 HOMOLOG C"/>
    <property type="match status" value="1"/>
</dbReference>
<keyword evidence="3" id="KW-0234">DNA repair</keyword>
<evidence type="ECO:0000256" key="1">
    <source>
        <dbReference type="ARBA" id="ARBA00004123"/>
    </source>
</evidence>
<evidence type="ECO:0000256" key="4">
    <source>
        <dbReference type="ARBA" id="ARBA00023242"/>
    </source>
</evidence>
<evidence type="ECO:0000313" key="5">
    <source>
        <dbReference type="EMBL" id="KAJ8570010.1"/>
    </source>
</evidence>
<accession>A0A9Q1MW98</accession>
<dbReference type="EMBL" id="JAJAGQ010000002">
    <property type="protein sequence ID" value="KAJ8570010.1"/>
    <property type="molecule type" value="Genomic_DNA"/>
</dbReference>
<keyword evidence="4" id="KW-0539">Nucleus</keyword>
<dbReference type="InterPro" id="IPR039776">
    <property type="entry name" value="Pds5"/>
</dbReference>
<keyword evidence="6" id="KW-1185">Reference proteome</keyword>
<gene>
    <name evidence="5" type="ORF">K7X08_006587</name>
</gene>
<protein>
    <submittedName>
        <fullName evidence="5">Uncharacterized protein</fullName>
    </submittedName>
</protein>
<dbReference type="Proteomes" id="UP001152561">
    <property type="component" value="Unassembled WGS sequence"/>
</dbReference>
<evidence type="ECO:0000256" key="2">
    <source>
        <dbReference type="ARBA" id="ARBA00022763"/>
    </source>
</evidence>
<sequence length="173" mass="19351">MDKSRVELTGQITIAEGGRTGGRIMAIKQVESYLSEVEQQPAASMRDAFSPLMKALRADDLLGQSDLDVKVAVATCLNEMIRITAPDTPYNDDKMKDIFQLIVSSFENLDDQNSRSYNKRVSILKTMAKVRSCVVMLDLECDRLITEMFEHFFKAISVNRIHHACTGVSVGLM</sequence>
<proteinExistence type="predicted"/>
<dbReference type="PANTHER" id="PTHR12663">
    <property type="entry name" value="ANDROGEN INDUCED INHIBITOR OF PROLIFERATION AS3 / PDS5-RELATED"/>
    <property type="match status" value="1"/>
</dbReference>
<reference evidence="6" key="1">
    <citation type="journal article" date="2023" name="Proc. Natl. Acad. Sci. U.S.A.">
        <title>Genomic and structural basis for evolution of tropane alkaloid biosynthesis.</title>
        <authorList>
            <person name="Wanga Y.-J."/>
            <person name="Taina T."/>
            <person name="Yua J.-Y."/>
            <person name="Lia J."/>
            <person name="Xua B."/>
            <person name="Chenc J."/>
            <person name="D'Auriad J.C."/>
            <person name="Huanga J.-P."/>
            <person name="Huanga S.-X."/>
        </authorList>
    </citation>
    <scope>NUCLEOTIDE SEQUENCE [LARGE SCALE GENOMIC DNA]</scope>
    <source>
        <strain evidence="6">cv. KIB-2019</strain>
    </source>
</reference>
<dbReference type="GO" id="GO:0006281">
    <property type="term" value="P:DNA repair"/>
    <property type="evidence" value="ECO:0007669"/>
    <property type="project" value="UniProtKB-KW"/>
</dbReference>
<keyword evidence="2" id="KW-0227">DNA damage</keyword>
<comment type="caution">
    <text evidence="5">The sequence shown here is derived from an EMBL/GenBank/DDBJ whole genome shotgun (WGS) entry which is preliminary data.</text>
</comment>
<name>A0A9Q1MW98_9SOLA</name>
<dbReference type="OrthoDB" id="200660at2759"/>
<dbReference type="GO" id="GO:0007064">
    <property type="term" value="P:mitotic sister chromatid cohesion"/>
    <property type="evidence" value="ECO:0007669"/>
    <property type="project" value="InterPro"/>
</dbReference>
<comment type="subcellular location">
    <subcellularLocation>
        <location evidence="1">Nucleus</location>
    </subcellularLocation>
</comment>
<organism evidence="5 6">
    <name type="scientific">Anisodus acutangulus</name>
    <dbReference type="NCBI Taxonomy" id="402998"/>
    <lineage>
        <taxon>Eukaryota</taxon>
        <taxon>Viridiplantae</taxon>
        <taxon>Streptophyta</taxon>
        <taxon>Embryophyta</taxon>
        <taxon>Tracheophyta</taxon>
        <taxon>Spermatophyta</taxon>
        <taxon>Magnoliopsida</taxon>
        <taxon>eudicotyledons</taxon>
        <taxon>Gunneridae</taxon>
        <taxon>Pentapetalae</taxon>
        <taxon>asterids</taxon>
        <taxon>lamiids</taxon>
        <taxon>Solanales</taxon>
        <taxon>Solanaceae</taxon>
        <taxon>Solanoideae</taxon>
        <taxon>Hyoscyameae</taxon>
        <taxon>Anisodus</taxon>
    </lineage>
</organism>